<dbReference type="Proteomes" id="UP000432089">
    <property type="component" value="Unassembled WGS sequence"/>
</dbReference>
<gene>
    <name evidence="12" type="ORF">F6X38_04775</name>
</gene>
<comment type="similarity">
    <text evidence="3">Belongs to the binding-protein-dependent transport system permease family. HisMQ subfamily.</text>
</comment>
<evidence type="ECO:0000256" key="6">
    <source>
        <dbReference type="ARBA" id="ARBA00022692"/>
    </source>
</evidence>
<dbReference type="GO" id="GO:0006865">
    <property type="term" value="P:amino acid transport"/>
    <property type="evidence" value="ECO:0007669"/>
    <property type="project" value="UniProtKB-KW"/>
</dbReference>
<keyword evidence="13" id="KW-1185">Reference proteome</keyword>
<keyword evidence="5" id="KW-1003">Cell membrane</keyword>
<feature type="transmembrane region" description="Helical" evidence="10">
    <location>
        <begin position="90"/>
        <end position="114"/>
    </location>
</feature>
<dbReference type="Gene3D" id="1.10.3720.10">
    <property type="entry name" value="MetI-like"/>
    <property type="match status" value="1"/>
</dbReference>
<dbReference type="SUPFAM" id="SSF161098">
    <property type="entry name" value="MetI-like"/>
    <property type="match status" value="1"/>
</dbReference>
<dbReference type="PANTHER" id="PTHR30614">
    <property type="entry name" value="MEMBRANE COMPONENT OF AMINO ACID ABC TRANSPORTER"/>
    <property type="match status" value="1"/>
</dbReference>
<dbReference type="CDD" id="cd06261">
    <property type="entry name" value="TM_PBP2"/>
    <property type="match status" value="1"/>
</dbReference>
<organism evidence="12 13">
    <name type="scientific">Plantimonas leprariae</name>
    <dbReference type="NCBI Taxonomy" id="2615207"/>
    <lineage>
        <taxon>Bacteria</taxon>
        <taxon>Pseudomonadati</taxon>
        <taxon>Pseudomonadota</taxon>
        <taxon>Alphaproteobacteria</taxon>
        <taxon>Hyphomicrobiales</taxon>
        <taxon>Aurantimonadaceae</taxon>
        <taxon>Plantimonas</taxon>
    </lineage>
</organism>
<comment type="caution">
    <text evidence="12">The sequence shown here is derived from an EMBL/GenBank/DDBJ whole genome shotgun (WGS) entry which is preliminary data.</text>
</comment>
<feature type="transmembrane region" description="Helical" evidence="10">
    <location>
        <begin position="44"/>
        <end position="69"/>
    </location>
</feature>
<evidence type="ECO:0000256" key="4">
    <source>
        <dbReference type="ARBA" id="ARBA00022448"/>
    </source>
</evidence>
<comment type="subcellular location">
    <subcellularLocation>
        <location evidence="2">Cell inner membrane</location>
        <topology evidence="2">Multi-pass membrane protein</topology>
    </subcellularLocation>
    <subcellularLocation>
        <location evidence="10">Cell membrane</location>
        <topology evidence="10">Multi-pass membrane protein</topology>
    </subcellularLocation>
</comment>
<evidence type="ECO:0000256" key="2">
    <source>
        <dbReference type="ARBA" id="ARBA00004429"/>
    </source>
</evidence>
<dbReference type="GO" id="GO:0022857">
    <property type="term" value="F:transmembrane transporter activity"/>
    <property type="evidence" value="ECO:0007669"/>
    <property type="project" value="InterPro"/>
</dbReference>
<dbReference type="RefSeq" id="WP_150968412.1">
    <property type="nucleotide sequence ID" value="NZ_VZDO01000003.1"/>
</dbReference>
<keyword evidence="7" id="KW-0029">Amino-acid transport</keyword>
<keyword evidence="4 10" id="KW-0813">Transport</keyword>
<evidence type="ECO:0000256" key="10">
    <source>
        <dbReference type="RuleBase" id="RU363032"/>
    </source>
</evidence>
<keyword evidence="6 10" id="KW-0812">Transmembrane</keyword>
<dbReference type="InterPro" id="IPR010065">
    <property type="entry name" value="AA_ABC_transptr_permease_3TM"/>
</dbReference>
<evidence type="ECO:0000259" key="11">
    <source>
        <dbReference type="PROSITE" id="PS50928"/>
    </source>
</evidence>
<dbReference type="EMBL" id="VZDO01000003">
    <property type="protein sequence ID" value="KAB0681216.1"/>
    <property type="molecule type" value="Genomic_DNA"/>
</dbReference>
<protein>
    <submittedName>
        <fullName evidence="12">Amino acid ABC transporter permease</fullName>
    </submittedName>
</protein>
<dbReference type="InterPro" id="IPR043429">
    <property type="entry name" value="ArtM/GltK/GlnP/TcyL/YhdX-like"/>
</dbReference>
<name>A0A7V7TXP7_9HYPH</name>
<dbReference type="PANTHER" id="PTHR30614:SF20">
    <property type="entry name" value="GLUTAMINE TRANSPORT SYSTEM PERMEASE PROTEIN GLNP"/>
    <property type="match status" value="1"/>
</dbReference>
<comment type="function">
    <text evidence="1">Part of the binding-protein-dependent transport system for glutamine; probably responsible for the translocation of the substrate across the membrane.</text>
</comment>
<evidence type="ECO:0000313" key="13">
    <source>
        <dbReference type="Proteomes" id="UP000432089"/>
    </source>
</evidence>
<dbReference type="Pfam" id="PF00528">
    <property type="entry name" value="BPD_transp_1"/>
    <property type="match status" value="1"/>
</dbReference>
<dbReference type="InterPro" id="IPR035906">
    <property type="entry name" value="MetI-like_sf"/>
</dbReference>
<reference evidence="12 13" key="1">
    <citation type="submission" date="2019-09" db="EMBL/GenBank/DDBJ databases">
        <title>YIM 132180 draft genome.</title>
        <authorList>
            <person name="Zhang K."/>
        </authorList>
    </citation>
    <scope>NUCLEOTIDE SEQUENCE [LARGE SCALE GENOMIC DNA]</scope>
    <source>
        <strain evidence="12 13">YIM 132180</strain>
    </source>
</reference>
<dbReference type="PROSITE" id="PS50928">
    <property type="entry name" value="ABC_TM1"/>
    <property type="match status" value="1"/>
</dbReference>
<evidence type="ECO:0000256" key="5">
    <source>
        <dbReference type="ARBA" id="ARBA00022475"/>
    </source>
</evidence>
<evidence type="ECO:0000256" key="1">
    <source>
        <dbReference type="ARBA" id="ARBA00003159"/>
    </source>
</evidence>
<evidence type="ECO:0000256" key="3">
    <source>
        <dbReference type="ARBA" id="ARBA00010072"/>
    </source>
</evidence>
<dbReference type="NCBIfam" id="TIGR01726">
    <property type="entry name" value="HEQRo_perm_3TM"/>
    <property type="match status" value="1"/>
</dbReference>
<sequence>MRRLSDPDFPWWLVALGVCALAVAMVLALDPGWRRIVEVLLGGLATTVLVTLVAYAGAILLGLLVCLAGQSANRFVRNAARFYVEVVRGVPTLVLLFWIAFVAAPAFVAGWNVVFLPLQHLGLVEPLLVRDVSLLARAVAALVIAYSAFLAEIFRAGIEAVPAGQVEAAKALGLGPFRRLRLVVLPQAVRTVLPPLANDFVSMVKDSSLVSVLGVADITQMGKVFAAGSFRFFETYSVTAYLYLLMTVSVSLGARALERRLARERLTP</sequence>
<dbReference type="AlphaFoldDB" id="A0A7V7TXP7"/>
<keyword evidence="9 10" id="KW-0472">Membrane</keyword>
<proteinExistence type="inferred from homology"/>
<keyword evidence="8 10" id="KW-1133">Transmembrane helix</keyword>
<dbReference type="GO" id="GO:0043190">
    <property type="term" value="C:ATP-binding cassette (ABC) transporter complex"/>
    <property type="evidence" value="ECO:0007669"/>
    <property type="project" value="InterPro"/>
</dbReference>
<evidence type="ECO:0000256" key="8">
    <source>
        <dbReference type="ARBA" id="ARBA00022989"/>
    </source>
</evidence>
<feature type="transmembrane region" description="Helical" evidence="10">
    <location>
        <begin position="240"/>
        <end position="257"/>
    </location>
</feature>
<evidence type="ECO:0000313" key="12">
    <source>
        <dbReference type="EMBL" id="KAB0681216.1"/>
    </source>
</evidence>
<dbReference type="InterPro" id="IPR000515">
    <property type="entry name" value="MetI-like"/>
</dbReference>
<feature type="domain" description="ABC transmembrane type-1" evidence="11">
    <location>
        <begin position="44"/>
        <end position="254"/>
    </location>
</feature>
<accession>A0A7V7TXP7</accession>
<evidence type="ECO:0000256" key="7">
    <source>
        <dbReference type="ARBA" id="ARBA00022970"/>
    </source>
</evidence>
<evidence type="ECO:0000256" key="9">
    <source>
        <dbReference type="ARBA" id="ARBA00023136"/>
    </source>
</evidence>